<keyword evidence="2" id="KW-0805">Transcription regulation</keyword>
<gene>
    <name evidence="5" type="ORF">GCM10009838_83390</name>
</gene>
<keyword evidence="3" id="KW-0804">Transcription</keyword>
<dbReference type="InterPro" id="IPR000847">
    <property type="entry name" value="LysR_HTH_N"/>
</dbReference>
<dbReference type="Gene3D" id="1.10.10.10">
    <property type="entry name" value="Winged helix-like DNA-binding domain superfamily/Winged helix DNA-binding domain"/>
    <property type="match status" value="1"/>
</dbReference>
<dbReference type="EMBL" id="BAAAQM010000082">
    <property type="protein sequence ID" value="GAA2004532.1"/>
    <property type="molecule type" value="Genomic_DNA"/>
</dbReference>
<evidence type="ECO:0000256" key="2">
    <source>
        <dbReference type="ARBA" id="ARBA00023015"/>
    </source>
</evidence>
<dbReference type="Pfam" id="PF00126">
    <property type="entry name" value="HTH_1"/>
    <property type="match status" value="1"/>
</dbReference>
<dbReference type="Proteomes" id="UP001499854">
    <property type="component" value="Unassembled WGS sequence"/>
</dbReference>
<dbReference type="RefSeq" id="WP_344662760.1">
    <property type="nucleotide sequence ID" value="NZ_BAAAQM010000082.1"/>
</dbReference>
<reference evidence="6" key="1">
    <citation type="journal article" date="2019" name="Int. J. Syst. Evol. Microbiol.">
        <title>The Global Catalogue of Microorganisms (GCM) 10K type strain sequencing project: providing services to taxonomists for standard genome sequencing and annotation.</title>
        <authorList>
            <consortium name="The Broad Institute Genomics Platform"/>
            <consortium name="The Broad Institute Genome Sequencing Center for Infectious Disease"/>
            <person name="Wu L."/>
            <person name="Ma J."/>
        </authorList>
    </citation>
    <scope>NUCLEOTIDE SEQUENCE [LARGE SCALE GENOMIC DNA]</scope>
    <source>
        <strain evidence="6">JCM 16013</strain>
    </source>
</reference>
<dbReference type="PANTHER" id="PTHR30126:SF39">
    <property type="entry name" value="HTH-TYPE TRANSCRIPTIONAL REGULATOR CYSL"/>
    <property type="match status" value="1"/>
</dbReference>
<name>A0ABP5ESY1_9ACTN</name>
<evidence type="ECO:0000256" key="1">
    <source>
        <dbReference type="ARBA" id="ARBA00009437"/>
    </source>
</evidence>
<evidence type="ECO:0000256" key="3">
    <source>
        <dbReference type="ARBA" id="ARBA00023163"/>
    </source>
</evidence>
<dbReference type="InterPro" id="IPR036388">
    <property type="entry name" value="WH-like_DNA-bd_sf"/>
</dbReference>
<keyword evidence="6" id="KW-1185">Reference proteome</keyword>
<evidence type="ECO:0000313" key="6">
    <source>
        <dbReference type="Proteomes" id="UP001499854"/>
    </source>
</evidence>
<dbReference type="SUPFAM" id="SSF46785">
    <property type="entry name" value="Winged helix' DNA-binding domain"/>
    <property type="match status" value="1"/>
</dbReference>
<protein>
    <recommendedName>
        <fullName evidence="4">HTH lysR-type domain-containing protein</fullName>
    </recommendedName>
</protein>
<dbReference type="InterPro" id="IPR036390">
    <property type="entry name" value="WH_DNA-bd_sf"/>
</dbReference>
<feature type="domain" description="HTH lysR-type" evidence="4">
    <location>
        <begin position="15"/>
        <end position="80"/>
    </location>
</feature>
<comment type="caution">
    <text evidence="5">The sequence shown here is derived from an EMBL/GenBank/DDBJ whole genome shotgun (WGS) entry which is preliminary data.</text>
</comment>
<comment type="similarity">
    <text evidence="1">Belongs to the LysR transcriptional regulatory family.</text>
</comment>
<evidence type="ECO:0000313" key="5">
    <source>
        <dbReference type="EMBL" id="GAA2004532.1"/>
    </source>
</evidence>
<proteinExistence type="inferred from homology"/>
<sequence length="341" mass="36646">MDSADLPAPLLDATFDQLRTLTLVHDTGSALRAARVLEREQSSVQKQLDTLNRAFQRMCGEQLVLRSGRGKDFRFTPTGEAVVALTRRTLADWSDGVHAIRRRLGSRLTVGTTELMLPFLAGARERIAESLDERGVQLHVVHIRTSEFAATLEANEVDVVCGSMVVPAGGTAHREKYDVVERYRSRLVLLTNLPVDELPDAPVSASRLATVPLALPSHGLVVEFLSRWYGPAHRDRLTTAAEISDLTYGFSLLTSGLVSGCVLVTEGIAHAAATGALPAAAGLRRVRLGTGFTPDLELLTGAFSRRGERSRIASGHPLALLWSAFEAEVAANTPGVLAGVG</sequence>
<accession>A0ABP5ESY1</accession>
<organism evidence="5 6">
    <name type="scientific">Catenulispora subtropica</name>
    <dbReference type="NCBI Taxonomy" id="450798"/>
    <lineage>
        <taxon>Bacteria</taxon>
        <taxon>Bacillati</taxon>
        <taxon>Actinomycetota</taxon>
        <taxon>Actinomycetes</taxon>
        <taxon>Catenulisporales</taxon>
        <taxon>Catenulisporaceae</taxon>
        <taxon>Catenulispora</taxon>
    </lineage>
</organism>
<evidence type="ECO:0000259" key="4">
    <source>
        <dbReference type="Pfam" id="PF00126"/>
    </source>
</evidence>
<dbReference type="PANTHER" id="PTHR30126">
    <property type="entry name" value="HTH-TYPE TRANSCRIPTIONAL REGULATOR"/>
    <property type="match status" value="1"/>
</dbReference>